<sequence>MAPTSLPASSLPPPLTPPLGADALGAPLLPRLLLEPTLSRSGMFDGAWWPRSNRVRVELPDLITALAAHVGRILRVGLDIGAWDEVPRTVMANGLVVRINWFAGCDGTVSITRGFQDHFLLLVVPPGTDDRTASAAMAQASVTENHRPAAELLGRRPAPTAGQPR</sequence>
<dbReference type="AlphaFoldDB" id="A0A1H7ZWG0"/>
<reference evidence="3" key="1">
    <citation type="submission" date="2016-10" db="EMBL/GenBank/DDBJ databases">
        <authorList>
            <person name="Varghese N."/>
        </authorList>
    </citation>
    <scope>NUCLEOTIDE SEQUENCE [LARGE SCALE GENOMIC DNA]</scope>
    <source>
        <strain evidence="3">DSM 45096 / BCRC 16803 / CGMCC 4.1857 / CIP 109030 / JCM 12277 / KCTC 19219 / NBRC 100920 / 33214</strain>
    </source>
</reference>
<dbReference type="Pfam" id="PF19457">
    <property type="entry name" value="DUF5994"/>
    <property type="match status" value="1"/>
</dbReference>
<dbReference type="eggNOG" id="ENOG5033GYC">
    <property type="taxonomic scope" value="Bacteria"/>
</dbReference>
<feature type="region of interest" description="Disordered" evidence="1">
    <location>
        <begin position="145"/>
        <end position="165"/>
    </location>
</feature>
<dbReference type="InterPro" id="IPR046036">
    <property type="entry name" value="DUF5994"/>
</dbReference>
<proteinExistence type="predicted"/>
<evidence type="ECO:0000313" key="3">
    <source>
        <dbReference type="Proteomes" id="UP000183015"/>
    </source>
</evidence>
<accession>A0A1H7ZWG0</accession>
<dbReference type="STRING" id="235985.SAMN05414137_13842"/>
<dbReference type="Proteomes" id="UP000183015">
    <property type="component" value="Unassembled WGS sequence"/>
</dbReference>
<evidence type="ECO:0000256" key="1">
    <source>
        <dbReference type="SAM" id="MobiDB-lite"/>
    </source>
</evidence>
<name>A0A1H7ZWG0_STRJI</name>
<gene>
    <name evidence="2" type="ORF">SAMN05414137_13842</name>
</gene>
<organism evidence="2 3">
    <name type="scientific">Streptacidiphilus jiangxiensis</name>
    <dbReference type="NCBI Taxonomy" id="235985"/>
    <lineage>
        <taxon>Bacteria</taxon>
        <taxon>Bacillati</taxon>
        <taxon>Actinomycetota</taxon>
        <taxon>Actinomycetes</taxon>
        <taxon>Kitasatosporales</taxon>
        <taxon>Streptomycetaceae</taxon>
        <taxon>Streptacidiphilus</taxon>
    </lineage>
</organism>
<evidence type="ECO:0000313" key="2">
    <source>
        <dbReference type="EMBL" id="SEM62566.1"/>
    </source>
</evidence>
<dbReference type="EMBL" id="FOAZ01000038">
    <property type="protein sequence ID" value="SEM62566.1"/>
    <property type="molecule type" value="Genomic_DNA"/>
</dbReference>
<protein>
    <submittedName>
        <fullName evidence="2">Uncharacterized protein</fullName>
    </submittedName>
</protein>
<keyword evidence="3" id="KW-1185">Reference proteome</keyword>